<dbReference type="KEGG" id="bba:Bd0319"/>
<dbReference type="eggNOG" id="ENOG50333WZ">
    <property type="taxonomic scope" value="Bacteria"/>
</dbReference>
<evidence type="ECO:0000313" key="1">
    <source>
        <dbReference type="EMBL" id="CAE77975.1"/>
    </source>
</evidence>
<reference evidence="1 2" key="1">
    <citation type="journal article" date="2004" name="Science">
        <title>A predator unmasked: life cycle of Bdellovibrio bacteriovorus from a genomic perspective.</title>
        <authorList>
            <person name="Rendulic S."/>
            <person name="Jagtap P."/>
            <person name="Rosinus A."/>
            <person name="Eppinger M."/>
            <person name="Baar C."/>
            <person name="Lanz C."/>
            <person name="Keller H."/>
            <person name="Lambert C."/>
            <person name="Evans K.J."/>
            <person name="Goesmann A."/>
            <person name="Meyer F."/>
            <person name="Sockett R.E."/>
            <person name="Schuster S.C."/>
        </authorList>
    </citation>
    <scope>NUCLEOTIDE SEQUENCE [LARGE SCALE GENOMIC DNA]</scope>
    <source>
        <strain evidence="2">ATCC 15356 / DSM 50701 / NCIMB 9529 / HD100</strain>
    </source>
</reference>
<organism evidence="1 2">
    <name type="scientific">Bdellovibrio bacteriovorus (strain ATCC 15356 / DSM 50701 / NCIMB 9529 / HD100)</name>
    <dbReference type="NCBI Taxonomy" id="264462"/>
    <lineage>
        <taxon>Bacteria</taxon>
        <taxon>Pseudomonadati</taxon>
        <taxon>Bdellovibrionota</taxon>
        <taxon>Bdellovibrionia</taxon>
        <taxon>Bdellovibrionales</taxon>
        <taxon>Pseudobdellovibrionaceae</taxon>
        <taxon>Bdellovibrio</taxon>
    </lineage>
</organism>
<dbReference type="Proteomes" id="UP000008080">
    <property type="component" value="Chromosome"/>
</dbReference>
<dbReference type="EMBL" id="BX842646">
    <property type="protein sequence ID" value="CAE77975.1"/>
    <property type="molecule type" value="Genomic_DNA"/>
</dbReference>
<gene>
    <name evidence="1" type="ordered locus">Bd0319</name>
</gene>
<protein>
    <submittedName>
        <fullName evidence="1">Uncharacterized protein</fullName>
    </submittedName>
</protein>
<keyword evidence="2" id="KW-1185">Reference proteome</keyword>
<name>Q6MQY3_BDEBA</name>
<sequence length="201" mass="21898">MALYRGESVSVADEVRGPNARQKLWFNNFGFFRMSSMKKPNALFKVLSPVLVLGLSGCAVLHHVQVGSIDNRNTAVQIPFEILMSEVGVSTEEIGGLLKASNTQGGDDAAGIAALISLFQMGPRTGNVTYNQRFAEKLIYEIYQKCPSGNVTGLMSIREMRKYPAVSGEIVKVTGFCRKARQAPPADVSHNEIMNSNKGDI</sequence>
<dbReference type="STRING" id="264462.Bd0319"/>
<accession>Q6MQY3</accession>
<evidence type="ECO:0000313" key="2">
    <source>
        <dbReference type="Proteomes" id="UP000008080"/>
    </source>
</evidence>
<dbReference type="AlphaFoldDB" id="Q6MQY3"/>
<proteinExistence type="predicted"/>
<dbReference type="HOGENOM" id="CLU_1358238_0_0_7"/>